<dbReference type="AlphaFoldDB" id="A0A4Z2EC19"/>
<dbReference type="InterPro" id="IPR029063">
    <property type="entry name" value="SAM-dependent_MTases_sf"/>
</dbReference>
<dbReference type="InterPro" id="IPR041698">
    <property type="entry name" value="Methyltransf_25"/>
</dbReference>
<dbReference type="Proteomes" id="UP000314294">
    <property type="component" value="Unassembled WGS sequence"/>
</dbReference>
<comment type="caution">
    <text evidence="2">The sequence shown here is derived from an EMBL/GenBank/DDBJ whole genome shotgun (WGS) entry which is preliminary data.</text>
</comment>
<evidence type="ECO:0000313" key="3">
    <source>
        <dbReference type="Proteomes" id="UP000314294"/>
    </source>
</evidence>
<evidence type="ECO:0000259" key="1">
    <source>
        <dbReference type="Pfam" id="PF13649"/>
    </source>
</evidence>
<dbReference type="OrthoDB" id="3647at2759"/>
<dbReference type="InterPro" id="IPR050508">
    <property type="entry name" value="Methyltransf_Superfamily"/>
</dbReference>
<dbReference type="Gene3D" id="3.40.50.150">
    <property type="entry name" value="Vaccinia Virus protein VP39"/>
    <property type="match status" value="1"/>
</dbReference>
<dbReference type="Pfam" id="PF13649">
    <property type="entry name" value="Methyltransf_25"/>
    <property type="match status" value="1"/>
</dbReference>
<dbReference type="SUPFAM" id="SSF53335">
    <property type="entry name" value="S-adenosyl-L-methionine-dependent methyltransferases"/>
    <property type="match status" value="1"/>
</dbReference>
<evidence type="ECO:0000313" key="2">
    <source>
        <dbReference type="EMBL" id="TNN26437.1"/>
    </source>
</evidence>
<organism evidence="2 3">
    <name type="scientific">Liparis tanakae</name>
    <name type="common">Tanaka's snailfish</name>
    <dbReference type="NCBI Taxonomy" id="230148"/>
    <lineage>
        <taxon>Eukaryota</taxon>
        <taxon>Metazoa</taxon>
        <taxon>Chordata</taxon>
        <taxon>Craniata</taxon>
        <taxon>Vertebrata</taxon>
        <taxon>Euteleostomi</taxon>
        <taxon>Actinopterygii</taxon>
        <taxon>Neopterygii</taxon>
        <taxon>Teleostei</taxon>
        <taxon>Neoteleostei</taxon>
        <taxon>Acanthomorphata</taxon>
        <taxon>Eupercaria</taxon>
        <taxon>Perciformes</taxon>
        <taxon>Cottioidei</taxon>
        <taxon>Cottales</taxon>
        <taxon>Liparidae</taxon>
        <taxon>Liparis</taxon>
    </lineage>
</organism>
<sequence>MSAGSRTVEDVRKLLTSCQAADSQQRMKFYDSWAETYEQDTLMMQYRATHLAVDLLSANVSENREAVQVLDVACGSGRVAQLMVERGFQHFVGVDGSRGMLDQAAKTGLYQELKLALLGTEPLPAQPGAFDVVVLVGALDPGFAPVSVVRELCHAAKPGPPAARSRLCVRDTVVTAPPGGRGGFTPGAYEA</sequence>
<keyword evidence="3" id="KW-1185">Reference proteome</keyword>
<accession>A0A4Z2EC19</accession>
<dbReference type="PANTHER" id="PTHR42912:SF80">
    <property type="entry name" value="METHYLTRANSFERASE DOMAIN-CONTAINING PROTEIN"/>
    <property type="match status" value="1"/>
</dbReference>
<dbReference type="EMBL" id="SRLO01010264">
    <property type="protein sequence ID" value="TNN26437.1"/>
    <property type="molecule type" value="Genomic_DNA"/>
</dbReference>
<proteinExistence type="predicted"/>
<dbReference type="GO" id="GO:0008168">
    <property type="term" value="F:methyltransferase activity"/>
    <property type="evidence" value="ECO:0007669"/>
    <property type="project" value="TreeGrafter"/>
</dbReference>
<name>A0A4Z2EC19_9TELE</name>
<dbReference type="PANTHER" id="PTHR42912">
    <property type="entry name" value="METHYLTRANSFERASE"/>
    <property type="match status" value="1"/>
</dbReference>
<dbReference type="CDD" id="cd02440">
    <property type="entry name" value="AdoMet_MTases"/>
    <property type="match status" value="1"/>
</dbReference>
<gene>
    <name evidence="2" type="primary">WBSCR27_6</name>
    <name evidence="2" type="ORF">EYF80_063428</name>
</gene>
<reference evidence="2 3" key="1">
    <citation type="submission" date="2019-03" db="EMBL/GenBank/DDBJ databases">
        <title>First draft genome of Liparis tanakae, snailfish: a comprehensive survey of snailfish specific genes.</title>
        <authorList>
            <person name="Kim W."/>
            <person name="Song I."/>
            <person name="Jeong J.-H."/>
            <person name="Kim D."/>
            <person name="Kim S."/>
            <person name="Ryu S."/>
            <person name="Song J.Y."/>
            <person name="Lee S.K."/>
        </authorList>
    </citation>
    <scope>NUCLEOTIDE SEQUENCE [LARGE SCALE GENOMIC DNA]</scope>
    <source>
        <tissue evidence="2">Muscle</tissue>
    </source>
</reference>
<protein>
    <submittedName>
        <fullName evidence="2">Williams-Beuren syndrome chromosomal region 27 protein</fullName>
    </submittedName>
</protein>
<feature type="domain" description="Methyltransferase" evidence="1">
    <location>
        <begin position="69"/>
        <end position="159"/>
    </location>
</feature>